<evidence type="ECO:0000313" key="1">
    <source>
        <dbReference type="EMBL" id="KAH8691958.1"/>
    </source>
</evidence>
<dbReference type="EMBL" id="JAJTJA010000011">
    <property type="protein sequence ID" value="KAH8691958.1"/>
    <property type="molecule type" value="Genomic_DNA"/>
</dbReference>
<sequence length="190" mass="22033">MIRAPSWSLFSLSSSVYYIDFLFTCSVFTSTSARCHHQLILQTHPPTHKRNMIIQRHRGTCPVVAYIYSINVGDVLVKEKVPLIRCLLLLPLPLQRHPSSHPSHTTKQDSQHALVMMGGRELRYVARPSSHSRRRVWDLYDFGQSEFRLPDFHNYLDTLWHQLLVILPSSESCSRRMTRCRRSLVFATSG</sequence>
<comment type="caution">
    <text evidence="1">The sequence shown here is derived from an EMBL/GenBank/DDBJ whole genome shotgun (WGS) entry which is preliminary data.</text>
</comment>
<dbReference type="GeneID" id="70248578"/>
<gene>
    <name evidence="1" type="ORF">BGW36DRAFT_39738</name>
</gene>
<dbReference type="AlphaFoldDB" id="A0AAD4KJU8"/>
<accession>A0AAD4KJU8</accession>
<proteinExistence type="predicted"/>
<keyword evidence="2" id="KW-1185">Reference proteome</keyword>
<organism evidence="1 2">
    <name type="scientific">Talaromyces proteolyticus</name>
    <dbReference type="NCBI Taxonomy" id="1131652"/>
    <lineage>
        <taxon>Eukaryota</taxon>
        <taxon>Fungi</taxon>
        <taxon>Dikarya</taxon>
        <taxon>Ascomycota</taxon>
        <taxon>Pezizomycotina</taxon>
        <taxon>Eurotiomycetes</taxon>
        <taxon>Eurotiomycetidae</taxon>
        <taxon>Eurotiales</taxon>
        <taxon>Trichocomaceae</taxon>
        <taxon>Talaromyces</taxon>
        <taxon>Talaromyces sect. Bacilispori</taxon>
    </lineage>
</organism>
<evidence type="ECO:0000313" key="2">
    <source>
        <dbReference type="Proteomes" id="UP001201262"/>
    </source>
</evidence>
<protein>
    <submittedName>
        <fullName evidence="1">Uncharacterized protein</fullName>
    </submittedName>
</protein>
<dbReference type="RefSeq" id="XP_046067955.1">
    <property type="nucleotide sequence ID" value="XM_046218291.1"/>
</dbReference>
<reference evidence="1" key="1">
    <citation type="submission" date="2021-12" db="EMBL/GenBank/DDBJ databases">
        <title>Convergent genome expansion in fungi linked to evolution of root-endophyte symbiosis.</title>
        <authorList>
            <consortium name="DOE Joint Genome Institute"/>
            <person name="Ke Y.-H."/>
            <person name="Bonito G."/>
            <person name="Liao H.-L."/>
            <person name="Looney B."/>
            <person name="Rojas-Flechas A."/>
            <person name="Nash J."/>
            <person name="Hameed K."/>
            <person name="Schadt C."/>
            <person name="Martin F."/>
            <person name="Crous P.W."/>
            <person name="Miettinen O."/>
            <person name="Magnuson J.K."/>
            <person name="Labbe J."/>
            <person name="Jacobson D."/>
            <person name="Doktycz M.J."/>
            <person name="Veneault-Fourrey C."/>
            <person name="Kuo A."/>
            <person name="Mondo S."/>
            <person name="Calhoun S."/>
            <person name="Riley R."/>
            <person name="Ohm R."/>
            <person name="LaButti K."/>
            <person name="Andreopoulos B."/>
            <person name="Pangilinan J."/>
            <person name="Nolan M."/>
            <person name="Tritt A."/>
            <person name="Clum A."/>
            <person name="Lipzen A."/>
            <person name="Daum C."/>
            <person name="Barry K."/>
            <person name="Grigoriev I.V."/>
            <person name="Vilgalys R."/>
        </authorList>
    </citation>
    <scope>NUCLEOTIDE SEQUENCE</scope>
    <source>
        <strain evidence="1">PMI_201</strain>
    </source>
</reference>
<dbReference type="Proteomes" id="UP001201262">
    <property type="component" value="Unassembled WGS sequence"/>
</dbReference>
<name>A0AAD4KJU8_9EURO</name>